<dbReference type="Pfam" id="PF14299">
    <property type="entry name" value="PP2"/>
    <property type="match status" value="1"/>
</dbReference>
<keyword evidence="2" id="KW-1185">Reference proteome</keyword>
<dbReference type="PANTHER" id="PTHR32278:SF130">
    <property type="entry name" value="F-BOX DOMAIN-CONTAINING PROTEIN"/>
    <property type="match status" value="1"/>
</dbReference>
<organism evidence="1 2">
    <name type="scientific">Rehmannia glutinosa</name>
    <name type="common">Chinese foxglove</name>
    <dbReference type="NCBI Taxonomy" id="99300"/>
    <lineage>
        <taxon>Eukaryota</taxon>
        <taxon>Viridiplantae</taxon>
        <taxon>Streptophyta</taxon>
        <taxon>Embryophyta</taxon>
        <taxon>Tracheophyta</taxon>
        <taxon>Spermatophyta</taxon>
        <taxon>Magnoliopsida</taxon>
        <taxon>eudicotyledons</taxon>
        <taxon>Gunneridae</taxon>
        <taxon>Pentapetalae</taxon>
        <taxon>asterids</taxon>
        <taxon>lamiids</taxon>
        <taxon>Lamiales</taxon>
        <taxon>Orobanchaceae</taxon>
        <taxon>Rehmannieae</taxon>
        <taxon>Rehmannia</taxon>
    </lineage>
</organism>
<evidence type="ECO:0000313" key="1">
    <source>
        <dbReference type="EMBL" id="KAK6143629.1"/>
    </source>
</evidence>
<comment type="caution">
    <text evidence="1">The sequence shown here is derived from an EMBL/GenBank/DDBJ whole genome shotgun (WGS) entry which is preliminary data.</text>
</comment>
<dbReference type="InterPro" id="IPR025886">
    <property type="entry name" value="PP2-like"/>
</dbReference>
<evidence type="ECO:0008006" key="3">
    <source>
        <dbReference type="Google" id="ProtNLM"/>
    </source>
</evidence>
<protein>
    <recommendedName>
        <fullName evidence="3">F-box protein</fullName>
    </recommendedName>
</protein>
<evidence type="ECO:0000313" key="2">
    <source>
        <dbReference type="Proteomes" id="UP001318860"/>
    </source>
</evidence>
<dbReference type="PANTHER" id="PTHR32278">
    <property type="entry name" value="F-BOX DOMAIN-CONTAINING PROTEIN"/>
    <property type="match status" value="1"/>
</dbReference>
<reference evidence="1 2" key="1">
    <citation type="journal article" date="2021" name="Comput. Struct. Biotechnol. J.">
        <title>De novo genome assembly of the potent medicinal plant Rehmannia glutinosa using nanopore technology.</title>
        <authorList>
            <person name="Ma L."/>
            <person name="Dong C."/>
            <person name="Song C."/>
            <person name="Wang X."/>
            <person name="Zheng X."/>
            <person name="Niu Y."/>
            <person name="Chen S."/>
            <person name="Feng W."/>
        </authorList>
    </citation>
    <scope>NUCLEOTIDE SEQUENCE [LARGE SCALE GENOMIC DNA]</scope>
    <source>
        <strain evidence="1">DH-2019</strain>
    </source>
</reference>
<sequence length="278" mass="32225">MSKNYDNWERLVTAVLRKEWDKQLALSHSRDPSTISSTSSSFLDLSFSSRSQFDDDDDNSESMTDHKTMVPPDEHEVVWRSAYLCLCLDKRTGKNCFMLGARELIISWGDKSLYWKWTSHADSRFSTVAELEFVLWLDIRGKIKTRILSPKTIYAAFLVFKLAEGSEGLEVANAMIRFPDDESDENAEKRARIVHLQTVGSKQEQIAVLRADGWMEIEMGYFYVDQGDQREVEARLLENTTLKTGLIVEGIEFRPKFEKKQVTKEKERGEGRRRFFKP</sequence>
<accession>A0ABR0WC07</accession>
<proteinExistence type="predicted"/>
<dbReference type="Proteomes" id="UP001318860">
    <property type="component" value="Unassembled WGS sequence"/>
</dbReference>
<gene>
    <name evidence="1" type="ORF">DH2020_023977</name>
</gene>
<name>A0ABR0WC07_REHGL</name>
<dbReference type="EMBL" id="JABTTQ020000013">
    <property type="protein sequence ID" value="KAK6143629.1"/>
    <property type="molecule type" value="Genomic_DNA"/>
</dbReference>